<feature type="region of interest" description="Disordered" evidence="1">
    <location>
        <begin position="212"/>
        <end position="263"/>
    </location>
</feature>
<feature type="compositionally biased region" description="Low complexity" evidence="1">
    <location>
        <begin position="225"/>
        <end position="254"/>
    </location>
</feature>
<feature type="compositionally biased region" description="Basic residues" evidence="1">
    <location>
        <begin position="157"/>
        <end position="167"/>
    </location>
</feature>
<feature type="compositionally biased region" description="Low complexity" evidence="1">
    <location>
        <begin position="107"/>
        <end position="123"/>
    </location>
</feature>
<dbReference type="Proteomes" id="UP001215598">
    <property type="component" value="Unassembled WGS sequence"/>
</dbReference>
<evidence type="ECO:0000313" key="3">
    <source>
        <dbReference type="Proteomes" id="UP001215598"/>
    </source>
</evidence>
<feature type="compositionally biased region" description="Basic residues" evidence="1">
    <location>
        <begin position="30"/>
        <end position="40"/>
    </location>
</feature>
<dbReference type="AlphaFoldDB" id="A0AAD7J1B3"/>
<accession>A0AAD7J1B3</accession>
<protein>
    <submittedName>
        <fullName evidence="2">Uncharacterized protein</fullName>
    </submittedName>
</protein>
<feature type="compositionally biased region" description="Basic and acidic residues" evidence="1">
    <location>
        <begin position="71"/>
        <end position="91"/>
    </location>
</feature>
<keyword evidence="3" id="KW-1185">Reference proteome</keyword>
<dbReference type="EMBL" id="JARKIB010000051">
    <property type="protein sequence ID" value="KAJ7754853.1"/>
    <property type="molecule type" value="Genomic_DNA"/>
</dbReference>
<gene>
    <name evidence="2" type="ORF">B0H16DRAFT_1542137</name>
</gene>
<feature type="compositionally biased region" description="Pro residues" evidence="1">
    <location>
        <begin position="177"/>
        <end position="187"/>
    </location>
</feature>
<comment type="caution">
    <text evidence="2">The sequence shown here is derived from an EMBL/GenBank/DDBJ whole genome shotgun (WGS) entry which is preliminary data.</text>
</comment>
<organism evidence="2 3">
    <name type="scientific">Mycena metata</name>
    <dbReference type="NCBI Taxonomy" id="1033252"/>
    <lineage>
        <taxon>Eukaryota</taxon>
        <taxon>Fungi</taxon>
        <taxon>Dikarya</taxon>
        <taxon>Basidiomycota</taxon>
        <taxon>Agaricomycotina</taxon>
        <taxon>Agaricomycetes</taxon>
        <taxon>Agaricomycetidae</taxon>
        <taxon>Agaricales</taxon>
        <taxon>Marasmiineae</taxon>
        <taxon>Mycenaceae</taxon>
        <taxon>Mycena</taxon>
    </lineage>
</organism>
<evidence type="ECO:0000313" key="2">
    <source>
        <dbReference type="EMBL" id="KAJ7754853.1"/>
    </source>
</evidence>
<evidence type="ECO:0000256" key="1">
    <source>
        <dbReference type="SAM" id="MobiDB-lite"/>
    </source>
</evidence>
<feature type="compositionally biased region" description="Basic residues" evidence="1">
    <location>
        <begin position="47"/>
        <end position="64"/>
    </location>
</feature>
<proteinExistence type="predicted"/>
<feature type="region of interest" description="Disordered" evidence="1">
    <location>
        <begin position="154"/>
        <end position="194"/>
    </location>
</feature>
<name>A0AAD7J1B3_9AGAR</name>
<reference evidence="2" key="1">
    <citation type="submission" date="2023-03" db="EMBL/GenBank/DDBJ databases">
        <title>Massive genome expansion in bonnet fungi (Mycena s.s.) driven by repeated elements and novel gene families across ecological guilds.</title>
        <authorList>
            <consortium name="Lawrence Berkeley National Laboratory"/>
            <person name="Harder C.B."/>
            <person name="Miyauchi S."/>
            <person name="Viragh M."/>
            <person name="Kuo A."/>
            <person name="Thoen E."/>
            <person name="Andreopoulos B."/>
            <person name="Lu D."/>
            <person name="Skrede I."/>
            <person name="Drula E."/>
            <person name="Henrissat B."/>
            <person name="Morin E."/>
            <person name="Kohler A."/>
            <person name="Barry K."/>
            <person name="LaButti K."/>
            <person name="Morin E."/>
            <person name="Salamov A."/>
            <person name="Lipzen A."/>
            <person name="Mereny Z."/>
            <person name="Hegedus B."/>
            <person name="Baldrian P."/>
            <person name="Stursova M."/>
            <person name="Weitz H."/>
            <person name="Taylor A."/>
            <person name="Grigoriev I.V."/>
            <person name="Nagy L.G."/>
            <person name="Martin F."/>
            <person name="Kauserud H."/>
        </authorList>
    </citation>
    <scope>NUCLEOTIDE SEQUENCE</scope>
    <source>
        <strain evidence="2">CBHHK182m</strain>
    </source>
</reference>
<feature type="region of interest" description="Disordered" evidence="1">
    <location>
        <begin position="1"/>
        <end position="139"/>
    </location>
</feature>
<sequence>MGIIYEPHPLPALRHPACSQSRGMAGPTKHLGRRPRRRKSLCTSPARLRRRRHNKGHHSPKHVHYGACVVKPEDHDAGDVREGPDDTDGRRTRSGTPRSRYMPPRAPTTQTTTRPKTPTTPAQSRTARTPAHEPARARIVWGLGSPSTTHVRIFRSPTRHARPHTHTRTSASARPTQPLPVRTPHPPHALEFDPGRRHFCRRHSCSYRVETRARVRGARRPPPRLTLHPRALAPASTPRPSRTTPHPHTPSNSHPGPPPPLPVLTLALWFRPARASGRAGG</sequence>